<dbReference type="InterPro" id="IPR013099">
    <property type="entry name" value="K_chnl_dom"/>
</dbReference>
<evidence type="ECO:0000256" key="9">
    <source>
        <dbReference type="SAM" id="Phobius"/>
    </source>
</evidence>
<proteinExistence type="predicted"/>
<dbReference type="Pfam" id="PF07885">
    <property type="entry name" value="Ion_trans_2"/>
    <property type="match status" value="1"/>
</dbReference>
<gene>
    <name evidence="11" type="ORF">FC56_GL001439</name>
</gene>
<keyword evidence="12" id="KW-1185">Reference proteome</keyword>
<evidence type="ECO:0000313" key="11">
    <source>
        <dbReference type="EMBL" id="KRM94482.1"/>
    </source>
</evidence>
<dbReference type="PATRIC" id="fig|1423802.4.peg.1457"/>
<evidence type="ECO:0000256" key="1">
    <source>
        <dbReference type="ARBA" id="ARBA00004141"/>
    </source>
</evidence>
<keyword evidence="8" id="KW-0175">Coiled coil</keyword>
<dbReference type="Gene3D" id="1.20.120.350">
    <property type="entry name" value="Voltage-gated potassium channels. Chain C"/>
    <property type="match status" value="1"/>
</dbReference>
<dbReference type="EMBL" id="AYZR01000004">
    <property type="protein sequence ID" value="KRM94482.1"/>
    <property type="molecule type" value="Genomic_DNA"/>
</dbReference>
<evidence type="ECO:0000256" key="5">
    <source>
        <dbReference type="ARBA" id="ARBA00023065"/>
    </source>
</evidence>
<name>A0A0R2CTQ6_9LACO</name>
<feature type="domain" description="Potassium channel" evidence="10">
    <location>
        <begin position="136"/>
        <end position="208"/>
    </location>
</feature>
<dbReference type="Gene3D" id="1.10.287.70">
    <property type="match status" value="1"/>
</dbReference>
<comment type="caution">
    <text evidence="11">The sequence shown here is derived from an EMBL/GenBank/DDBJ whole genome shotgun (WGS) entry which is preliminary data.</text>
</comment>
<evidence type="ECO:0000256" key="7">
    <source>
        <dbReference type="ARBA" id="ARBA00023303"/>
    </source>
</evidence>
<keyword evidence="7" id="KW-0407">Ion channel</keyword>
<dbReference type="GO" id="GO:0008076">
    <property type="term" value="C:voltage-gated potassium channel complex"/>
    <property type="evidence" value="ECO:0007669"/>
    <property type="project" value="InterPro"/>
</dbReference>
<organism evidence="11 12">
    <name type="scientific">Lentilactobacillus senioris DSM 24302 = JCM 17472</name>
    <dbReference type="NCBI Taxonomy" id="1423802"/>
    <lineage>
        <taxon>Bacteria</taxon>
        <taxon>Bacillati</taxon>
        <taxon>Bacillota</taxon>
        <taxon>Bacilli</taxon>
        <taxon>Lactobacillales</taxon>
        <taxon>Lactobacillaceae</taxon>
        <taxon>Lentilactobacillus</taxon>
    </lineage>
</organism>
<keyword evidence="3 9" id="KW-0812">Transmembrane</keyword>
<evidence type="ECO:0000259" key="10">
    <source>
        <dbReference type="Pfam" id="PF07885"/>
    </source>
</evidence>
<dbReference type="GO" id="GO:0001508">
    <property type="term" value="P:action potential"/>
    <property type="evidence" value="ECO:0007669"/>
    <property type="project" value="TreeGrafter"/>
</dbReference>
<evidence type="ECO:0000256" key="2">
    <source>
        <dbReference type="ARBA" id="ARBA00022448"/>
    </source>
</evidence>
<keyword evidence="2" id="KW-0813">Transport</keyword>
<keyword evidence="5" id="KW-0406">Ion transport</keyword>
<dbReference type="STRING" id="1423802.FC56_GL001439"/>
<protein>
    <submittedName>
        <fullName evidence="11">Ion transport 2 domain-containing protein</fullName>
    </submittedName>
</protein>
<feature type="transmembrane region" description="Helical" evidence="9">
    <location>
        <begin position="129"/>
        <end position="150"/>
    </location>
</feature>
<dbReference type="AlphaFoldDB" id="A0A0R2CTQ6"/>
<comment type="subcellular location">
    <subcellularLocation>
        <location evidence="1">Membrane</location>
        <topology evidence="1">Multi-pass membrane protein</topology>
    </subcellularLocation>
</comment>
<dbReference type="InterPro" id="IPR027359">
    <property type="entry name" value="Volt_channel_dom_sf"/>
</dbReference>
<dbReference type="SUPFAM" id="SSF81324">
    <property type="entry name" value="Voltage-gated potassium channels"/>
    <property type="match status" value="1"/>
</dbReference>
<keyword evidence="4 9" id="KW-1133">Transmembrane helix</keyword>
<reference evidence="11 12" key="1">
    <citation type="journal article" date="2015" name="Genome Announc.">
        <title>Expanding the biotechnology potential of lactobacilli through comparative genomics of 213 strains and associated genera.</title>
        <authorList>
            <person name="Sun Z."/>
            <person name="Harris H.M."/>
            <person name="McCann A."/>
            <person name="Guo C."/>
            <person name="Argimon S."/>
            <person name="Zhang W."/>
            <person name="Yang X."/>
            <person name="Jeffery I.B."/>
            <person name="Cooney J.C."/>
            <person name="Kagawa T.F."/>
            <person name="Liu W."/>
            <person name="Song Y."/>
            <person name="Salvetti E."/>
            <person name="Wrobel A."/>
            <person name="Rasinkangas P."/>
            <person name="Parkhill J."/>
            <person name="Rea M.C."/>
            <person name="O'Sullivan O."/>
            <person name="Ritari J."/>
            <person name="Douillard F.P."/>
            <person name="Paul Ross R."/>
            <person name="Yang R."/>
            <person name="Briner A.E."/>
            <person name="Felis G.E."/>
            <person name="de Vos W.M."/>
            <person name="Barrangou R."/>
            <person name="Klaenhammer T.R."/>
            <person name="Caufield P.W."/>
            <person name="Cui Y."/>
            <person name="Zhang H."/>
            <person name="O'Toole P.W."/>
        </authorList>
    </citation>
    <scope>NUCLEOTIDE SEQUENCE [LARGE SCALE GENOMIC DNA]</scope>
    <source>
        <strain evidence="11 12">DSM 24302</strain>
    </source>
</reference>
<evidence type="ECO:0000256" key="4">
    <source>
        <dbReference type="ARBA" id="ARBA00022989"/>
    </source>
</evidence>
<evidence type="ECO:0000256" key="8">
    <source>
        <dbReference type="SAM" id="Coils"/>
    </source>
</evidence>
<evidence type="ECO:0000256" key="6">
    <source>
        <dbReference type="ARBA" id="ARBA00023136"/>
    </source>
</evidence>
<feature type="transmembrane region" description="Helical" evidence="9">
    <location>
        <begin position="46"/>
        <end position="64"/>
    </location>
</feature>
<dbReference type="PANTHER" id="PTHR11537">
    <property type="entry name" value="VOLTAGE-GATED POTASSIUM CHANNEL"/>
    <property type="match status" value="1"/>
</dbReference>
<feature type="transmembrane region" description="Helical" evidence="9">
    <location>
        <begin position="183"/>
        <end position="203"/>
    </location>
</feature>
<feature type="coiled-coil region" evidence="8">
    <location>
        <begin position="213"/>
        <end position="247"/>
    </location>
</feature>
<evidence type="ECO:0000313" key="12">
    <source>
        <dbReference type="Proteomes" id="UP000051256"/>
    </source>
</evidence>
<sequence length="252" mass="28938">MPPHKLNRVLLAYQVIIVNLALLSIGMVLASHQQLISLNHGPWHKIYLAIWLIFLFDYVIRFVSATSKKKFLIENLFDLIALIPSHPIFVFFRLGRVVSIIQFYHLFWRLGWSGGWSKKLHNFLYDTGFIYLFSISLVILISASLLFSLFEHRSLDQSLWWSVVTATTVGYGDVTPKSEGGKVVATVLMFGGIGFIGLLTSTITDYFTKNDEKDEAVKAIEQLTKQVTRLSRQVDKLETELRKTKRNRTKQK</sequence>
<dbReference type="GO" id="GO:0005249">
    <property type="term" value="F:voltage-gated potassium channel activity"/>
    <property type="evidence" value="ECO:0007669"/>
    <property type="project" value="InterPro"/>
</dbReference>
<dbReference type="RefSeq" id="WP_054670774.1">
    <property type="nucleotide sequence ID" value="NZ_AYZR01000004.1"/>
</dbReference>
<evidence type="ECO:0000256" key="3">
    <source>
        <dbReference type="ARBA" id="ARBA00022692"/>
    </source>
</evidence>
<dbReference type="PANTHER" id="PTHR11537:SF254">
    <property type="entry name" value="POTASSIUM VOLTAGE-GATED CHANNEL PROTEIN SHAB"/>
    <property type="match status" value="1"/>
</dbReference>
<accession>A0A0R2CTQ6</accession>
<dbReference type="InterPro" id="IPR028325">
    <property type="entry name" value="VG_K_chnl"/>
</dbReference>
<dbReference type="Proteomes" id="UP000051256">
    <property type="component" value="Unassembled WGS sequence"/>
</dbReference>
<feature type="transmembrane region" description="Helical" evidence="9">
    <location>
        <begin position="12"/>
        <end position="31"/>
    </location>
</feature>
<keyword evidence="6 9" id="KW-0472">Membrane</keyword>